<organism evidence="3 4">
    <name type="scientific">Haemophilus parahaemolyticus</name>
    <dbReference type="NCBI Taxonomy" id="735"/>
    <lineage>
        <taxon>Bacteria</taxon>
        <taxon>Pseudomonadati</taxon>
        <taxon>Pseudomonadota</taxon>
        <taxon>Gammaproteobacteria</taxon>
        <taxon>Pasteurellales</taxon>
        <taxon>Pasteurellaceae</taxon>
        <taxon>Haemophilus</taxon>
    </lineage>
</organism>
<evidence type="ECO:0000313" key="3">
    <source>
        <dbReference type="EMBL" id="RDF03949.1"/>
    </source>
</evidence>
<sequence>MPEVKDLPPLGGKENPLKTIKSLPKVEDLPPVSKSEVKNELTPLSEESKKELKEQGYPDSVVENIGSEEEKEIYENADLTPKEVNERDALTKNDIDLKQEDDFGRTNIERMEQGLAPLDKDGNPIELHHVGQKMDSPLAELTRDEHRGKGNDTVLHNKQKESEINREDFAKERAEHWKARAEQIKSEMNA</sequence>
<name>A0A369ZGK6_HAEPH</name>
<evidence type="ECO:0000313" key="4">
    <source>
        <dbReference type="Proteomes" id="UP000253999"/>
    </source>
</evidence>
<evidence type="ECO:0000259" key="2">
    <source>
        <dbReference type="Pfam" id="PF14411"/>
    </source>
</evidence>
<gene>
    <name evidence="3" type="ORF">DPV98_06365</name>
</gene>
<feature type="region of interest" description="Disordered" evidence="1">
    <location>
        <begin position="134"/>
        <end position="168"/>
    </location>
</feature>
<dbReference type="InterPro" id="IPR026834">
    <property type="entry name" value="LHH"/>
</dbReference>
<feature type="compositionally biased region" description="Basic and acidic residues" evidence="1">
    <location>
        <begin position="80"/>
        <end position="105"/>
    </location>
</feature>
<reference evidence="3 4" key="1">
    <citation type="submission" date="2018-05" db="EMBL/GenBank/DDBJ databases">
        <title>Draft Genome Sequences for a Diverse set of 7 Haemophilus Species.</title>
        <authorList>
            <person name="Nichols M."/>
            <person name="Topaz N."/>
            <person name="Wang X."/>
            <person name="Wang X."/>
            <person name="Boxrud D."/>
        </authorList>
    </citation>
    <scope>NUCLEOTIDE SEQUENCE [LARGE SCALE GENOMIC DNA]</scope>
    <source>
        <strain evidence="3 4">C2010039593</strain>
    </source>
</reference>
<accession>A0A369ZGK6</accession>
<comment type="caution">
    <text evidence="3">The sequence shown here is derived from an EMBL/GenBank/DDBJ whole genome shotgun (WGS) entry which is preliminary data.</text>
</comment>
<feature type="domain" description="LHH" evidence="2">
    <location>
        <begin position="106"/>
        <end position="183"/>
    </location>
</feature>
<protein>
    <recommendedName>
        <fullName evidence="2">LHH domain-containing protein</fullName>
    </recommendedName>
</protein>
<evidence type="ECO:0000256" key="1">
    <source>
        <dbReference type="SAM" id="MobiDB-lite"/>
    </source>
</evidence>
<dbReference type="Pfam" id="PF14411">
    <property type="entry name" value="LHH"/>
    <property type="match status" value="1"/>
</dbReference>
<feature type="compositionally biased region" description="Basic and acidic residues" evidence="1">
    <location>
        <begin position="158"/>
        <end position="168"/>
    </location>
</feature>
<feature type="compositionally biased region" description="Basic and acidic residues" evidence="1">
    <location>
        <begin position="141"/>
        <end position="150"/>
    </location>
</feature>
<proteinExistence type="predicted"/>
<dbReference type="AlphaFoldDB" id="A0A369ZGK6"/>
<dbReference type="Proteomes" id="UP000253999">
    <property type="component" value="Unassembled WGS sequence"/>
</dbReference>
<dbReference type="EMBL" id="QEQD01000006">
    <property type="protein sequence ID" value="RDF03949.1"/>
    <property type="molecule type" value="Genomic_DNA"/>
</dbReference>
<feature type="region of interest" description="Disordered" evidence="1">
    <location>
        <begin position="1"/>
        <end position="105"/>
    </location>
</feature>
<feature type="compositionally biased region" description="Basic and acidic residues" evidence="1">
    <location>
        <begin position="46"/>
        <end position="56"/>
    </location>
</feature>